<feature type="compositionally biased region" description="Polar residues" evidence="6">
    <location>
        <begin position="144"/>
        <end position="157"/>
    </location>
</feature>
<proteinExistence type="predicted"/>
<comment type="caution">
    <text evidence="8">The sequence shown here is derived from an EMBL/GenBank/DDBJ whole genome shotgun (WGS) entry which is preliminary data.</text>
</comment>
<evidence type="ECO:0000256" key="1">
    <source>
        <dbReference type="ARBA" id="ARBA00004123"/>
    </source>
</evidence>
<evidence type="ECO:0000256" key="6">
    <source>
        <dbReference type="SAM" id="MobiDB-lite"/>
    </source>
</evidence>
<evidence type="ECO:0000256" key="3">
    <source>
        <dbReference type="ARBA" id="ARBA00023125"/>
    </source>
</evidence>
<keyword evidence="5" id="KW-0539">Nucleus</keyword>
<evidence type="ECO:0000313" key="8">
    <source>
        <dbReference type="EMBL" id="KAK6129047.1"/>
    </source>
</evidence>
<dbReference type="InterPro" id="IPR050655">
    <property type="entry name" value="Plant_B3_domain"/>
</dbReference>
<reference evidence="8 9" key="1">
    <citation type="journal article" date="2021" name="Comput. Struct. Biotechnol. J.">
        <title>De novo genome assembly of the potent medicinal plant Rehmannia glutinosa using nanopore technology.</title>
        <authorList>
            <person name="Ma L."/>
            <person name="Dong C."/>
            <person name="Song C."/>
            <person name="Wang X."/>
            <person name="Zheng X."/>
            <person name="Niu Y."/>
            <person name="Chen S."/>
            <person name="Feng W."/>
        </authorList>
    </citation>
    <scope>NUCLEOTIDE SEQUENCE [LARGE SCALE GENOMIC DNA]</scope>
    <source>
        <strain evidence="8">DH-2019</strain>
    </source>
</reference>
<evidence type="ECO:0000259" key="7">
    <source>
        <dbReference type="PROSITE" id="PS50863"/>
    </source>
</evidence>
<feature type="domain" description="TF-B3" evidence="7">
    <location>
        <begin position="9"/>
        <end position="103"/>
    </location>
</feature>
<organism evidence="8 9">
    <name type="scientific">Rehmannia glutinosa</name>
    <name type="common">Chinese foxglove</name>
    <dbReference type="NCBI Taxonomy" id="99300"/>
    <lineage>
        <taxon>Eukaryota</taxon>
        <taxon>Viridiplantae</taxon>
        <taxon>Streptophyta</taxon>
        <taxon>Embryophyta</taxon>
        <taxon>Tracheophyta</taxon>
        <taxon>Spermatophyta</taxon>
        <taxon>Magnoliopsida</taxon>
        <taxon>eudicotyledons</taxon>
        <taxon>Gunneridae</taxon>
        <taxon>Pentapetalae</taxon>
        <taxon>asterids</taxon>
        <taxon>lamiids</taxon>
        <taxon>Lamiales</taxon>
        <taxon>Orobanchaceae</taxon>
        <taxon>Rehmannieae</taxon>
        <taxon>Rehmannia</taxon>
    </lineage>
</organism>
<dbReference type="Pfam" id="PF02362">
    <property type="entry name" value="B3"/>
    <property type="match status" value="1"/>
</dbReference>
<sequence>MSNTPQPNPSFVKVLVAHDFTQRLRIPPYFPRKHRLNLPENITLRISSGKTWNVKLEKMQNNDHWFTNGWSKFAEDVKLGHGEFMVFYLIGQSIFDVTIYGQTCCTREIPDDRLIKVEDDDADHVRLSQINLNANDAIDKEPPKTSNDGASTSGGRALGTQNSPLYFEIVLKPHHKARVSLRKEFAVAAGLTGQESAGLEYLPTKRYQSVVLDQRSAYRLDMSIGWNNFRKTNGMVYGRRYSLVQSGKNVIKSRR</sequence>
<keyword evidence="3" id="KW-0238">DNA-binding</keyword>
<accession>A0ABR0V1T8</accession>
<name>A0ABR0V1T8_REHGL</name>
<dbReference type="PANTHER" id="PTHR31920">
    <property type="entry name" value="B3 DOMAIN-CONTAINING"/>
    <property type="match status" value="1"/>
</dbReference>
<feature type="region of interest" description="Disordered" evidence="6">
    <location>
        <begin position="136"/>
        <end position="157"/>
    </location>
</feature>
<evidence type="ECO:0000256" key="5">
    <source>
        <dbReference type="ARBA" id="ARBA00023242"/>
    </source>
</evidence>
<dbReference type="SMART" id="SM01019">
    <property type="entry name" value="B3"/>
    <property type="match status" value="1"/>
</dbReference>
<dbReference type="EMBL" id="JABTTQ020001674">
    <property type="protein sequence ID" value="KAK6129047.1"/>
    <property type="molecule type" value="Genomic_DNA"/>
</dbReference>
<keyword evidence="9" id="KW-1185">Reference proteome</keyword>
<protein>
    <recommendedName>
        <fullName evidence="7">TF-B3 domain-containing protein</fullName>
    </recommendedName>
</protein>
<keyword evidence="4" id="KW-0804">Transcription</keyword>
<dbReference type="Gene3D" id="2.40.330.10">
    <property type="entry name" value="DNA-binding pseudobarrel domain"/>
    <property type="match status" value="1"/>
</dbReference>
<dbReference type="Proteomes" id="UP001318860">
    <property type="component" value="Unassembled WGS sequence"/>
</dbReference>
<dbReference type="PANTHER" id="PTHR31920:SF122">
    <property type="entry name" value="B3 DOMAIN-CONTAINING PROTEIN REM23"/>
    <property type="match status" value="1"/>
</dbReference>
<gene>
    <name evidence="8" type="ORF">DH2020_037208</name>
</gene>
<dbReference type="InterPro" id="IPR015300">
    <property type="entry name" value="DNA-bd_pseudobarrel_sf"/>
</dbReference>
<dbReference type="PROSITE" id="PS50863">
    <property type="entry name" value="B3"/>
    <property type="match status" value="1"/>
</dbReference>
<evidence type="ECO:0000313" key="9">
    <source>
        <dbReference type="Proteomes" id="UP001318860"/>
    </source>
</evidence>
<evidence type="ECO:0000256" key="4">
    <source>
        <dbReference type="ARBA" id="ARBA00023163"/>
    </source>
</evidence>
<dbReference type="CDD" id="cd10017">
    <property type="entry name" value="B3_DNA"/>
    <property type="match status" value="1"/>
</dbReference>
<evidence type="ECO:0000256" key="2">
    <source>
        <dbReference type="ARBA" id="ARBA00023015"/>
    </source>
</evidence>
<comment type="subcellular location">
    <subcellularLocation>
        <location evidence="1">Nucleus</location>
    </subcellularLocation>
</comment>
<dbReference type="SUPFAM" id="SSF101936">
    <property type="entry name" value="DNA-binding pseudobarrel domain"/>
    <property type="match status" value="1"/>
</dbReference>
<dbReference type="InterPro" id="IPR003340">
    <property type="entry name" value="B3_DNA-bd"/>
</dbReference>
<keyword evidence="2" id="KW-0805">Transcription regulation</keyword>